<dbReference type="OrthoDB" id="7605076at2"/>
<feature type="transmembrane region" description="Helical" evidence="5">
    <location>
        <begin position="91"/>
        <end position="112"/>
    </location>
</feature>
<feature type="transmembrane region" description="Helical" evidence="5">
    <location>
        <begin position="224"/>
        <end position="253"/>
    </location>
</feature>
<dbReference type="RefSeq" id="WP_152063219.1">
    <property type="nucleotide sequence ID" value="NZ_CABWIC010000007.1"/>
</dbReference>
<dbReference type="Pfam" id="PF04932">
    <property type="entry name" value="Wzy_C"/>
    <property type="match status" value="1"/>
</dbReference>
<dbReference type="EMBL" id="CABWIC010000007">
    <property type="protein sequence ID" value="VWL92295.1"/>
    <property type="molecule type" value="Genomic_DNA"/>
</dbReference>
<proteinExistence type="predicted"/>
<dbReference type="GeneID" id="77465511"/>
<dbReference type="GO" id="GO:0016874">
    <property type="term" value="F:ligase activity"/>
    <property type="evidence" value="ECO:0007669"/>
    <property type="project" value="UniProtKB-KW"/>
</dbReference>
<feature type="transmembrane region" description="Helical" evidence="5">
    <location>
        <begin position="67"/>
        <end position="85"/>
    </location>
</feature>
<feature type="domain" description="O-antigen ligase-related" evidence="6">
    <location>
        <begin position="223"/>
        <end position="339"/>
    </location>
</feature>
<feature type="transmembrane region" description="Helical" evidence="5">
    <location>
        <begin position="349"/>
        <end position="375"/>
    </location>
</feature>
<evidence type="ECO:0000256" key="1">
    <source>
        <dbReference type="ARBA" id="ARBA00004141"/>
    </source>
</evidence>
<feature type="transmembrane region" description="Helical" evidence="5">
    <location>
        <begin position="265"/>
        <end position="283"/>
    </location>
</feature>
<feature type="transmembrane region" description="Helical" evidence="5">
    <location>
        <begin position="44"/>
        <end position="60"/>
    </location>
</feature>
<evidence type="ECO:0000313" key="7">
    <source>
        <dbReference type="EMBL" id="VWL92295.1"/>
    </source>
</evidence>
<accession>A0A5K1IUG5</accession>
<organism evidence="7 8">
    <name type="scientific">Collinsella intestinalis</name>
    <dbReference type="NCBI Taxonomy" id="147207"/>
    <lineage>
        <taxon>Bacteria</taxon>
        <taxon>Bacillati</taxon>
        <taxon>Actinomycetota</taxon>
        <taxon>Coriobacteriia</taxon>
        <taxon>Coriobacteriales</taxon>
        <taxon>Coriobacteriaceae</taxon>
        <taxon>Collinsella</taxon>
    </lineage>
</organism>
<evidence type="ECO:0000256" key="3">
    <source>
        <dbReference type="ARBA" id="ARBA00022989"/>
    </source>
</evidence>
<feature type="transmembrane region" description="Helical" evidence="5">
    <location>
        <begin position="387"/>
        <end position="417"/>
    </location>
</feature>
<feature type="transmembrane region" description="Helical" evidence="5">
    <location>
        <begin position="20"/>
        <end position="38"/>
    </location>
</feature>
<evidence type="ECO:0000313" key="8">
    <source>
        <dbReference type="Proteomes" id="UP000405524"/>
    </source>
</evidence>
<dbReference type="AlphaFoldDB" id="A0A5K1IUG5"/>
<dbReference type="InterPro" id="IPR007016">
    <property type="entry name" value="O-antigen_ligase-rel_domated"/>
</dbReference>
<keyword evidence="4 5" id="KW-0472">Membrane</keyword>
<evidence type="ECO:0000256" key="2">
    <source>
        <dbReference type="ARBA" id="ARBA00022692"/>
    </source>
</evidence>
<dbReference type="GO" id="GO:0016020">
    <property type="term" value="C:membrane"/>
    <property type="evidence" value="ECO:0007669"/>
    <property type="project" value="UniProtKB-SubCell"/>
</dbReference>
<evidence type="ECO:0000256" key="5">
    <source>
        <dbReference type="SAM" id="Phobius"/>
    </source>
</evidence>
<dbReference type="Proteomes" id="UP000405524">
    <property type="component" value="Unassembled WGS sequence"/>
</dbReference>
<evidence type="ECO:0000256" key="4">
    <source>
        <dbReference type="ARBA" id="ARBA00023136"/>
    </source>
</evidence>
<feature type="transmembrane region" description="Helical" evidence="5">
    <location>
        <begin position="119"/>
        <end position="144"/>
    </location>
</feature>
<gene>
    <name evidence="7" type="ORF">JKKLCJKK_00527</name>
</gene>
<keyword evidence="3 5" id="KW-1133">Transmembrane helix</keyword>
<name>A0A5K1IUG5_9ACTN</name>
<evidence type="ECO:0000259" key="6">
    <source>
        <dbReference type="Pfam" id="PF04932"/>
    </source>
</evidence>
<comment type="subcellular location">
    <subcellularLocation>
        <location evidence="1">Membrane</location>
        <topology evidence="1">Multi-pass membrane protein</topology>
    </subcellularLocation>
</comment>
<keyword evidence="2 5" id="KW-0812">Transmembrane</keyword>
<keyword evidence="7" id="KW-0436">Ligase</keyword>
<sequence length="437" mass="48213">MRAHIDDAAVRRGTTLNDLWQYVLIYLSLLAPGSTFVYMYGGSWFYMMLLGLFMLTCLLSKKYRESYGICLSALLLANTVIARALSGGVGLNALMGFVGCVLVVQMAICCDYANFIRRWLITVVALAAISIGFWLIACVAPSMLDTLLGPSFVVDVIGTYPWHTYEYGRGVILYSWFNIHQFRNCGIFTEPGKYQVVLNSALFILLFWKGRIGFKSESRYNFSLLVIILAIMTCQSTTGYIGALSCVLFFVLFERESAGSGIKGKVLILVMLAAIVLLIQHWTDPSESILTTQILNKLFGGGSGLDLSEGTGSYRSDMIDVCLRVIADNPFGVGYDALFSAAASSGEGLVAAAFVAYAAVYGIIPWVLILFGVFYPVFKGQRLSSALLFAVLFVNTTLAQTHFLYTGLLIIPAYLAIGHGWPLRLEGRKYSQWKDLW</sequence>
<protein>
    <submittedName>
        <fullName evidence="7">O-antigen ligase like membrane protein</fullName>
    </submittedName>
</protein>
<reference evidence="7 8" key="1">
    <citation type="submission" date="2019-10" db="EMBL/GenBank/DDBJ databases">
        <authorList>
            <person name="Wolf R A."/>
        </authorList>
    </citation>
    <scope>NUCLEOTIDE SEQUENCE [LARGE SCALE GENOMIC DNA]</scope>
    <source>
        <strain evidence="7">Collinsella_intestinalis_DSM_13632</strain>
    </source>
</reference>